<dbReference type="RefSeq" id="WP_133341723.1">
    <property type="nucleotide sequence ID" value="NZ_SMZO01000007.1"/>
</dbReference>
<accession>A0A4R6B314</accession>
<dbReference type="SUPFAM" id="SSF52540">
    <property type="entry name" value="P-loop containing nucleoside triphosphate hydrolases"/>
    <property type="match status" value="1"/>
</dbReference>
<keyword evidence="7" id="KW-1278">Translocase</keyword>
<dbReference type="GO" id="GO:0016887">
    <property type="term" value="F:ATP hydrolysis activity"/>
    <property type="evidence" value="ECO:0007669"/>
    <property type="project" value="InterPro"/>
</dbReference>
<dbReference type="Gene3D" id="3.40.50.12240">
    <property type="match status" value="1"/>
</dbReference>
<evidence type="ECO:0000259" key="8">
    <source>
        <dbReference type="SMART" id="SM00382"/>
    </source>
</evidence>
<evidence type="ECO:0000256" key="2">
    <source>
        <dbReference type="ARBA" id="ARBA00022448"/>
    </source>
</evidence>
<reference evidence="9 10" key="1">
    <citation type="submission" date="2019-03" db="EMBL/GenBank/DDBJ databases">
        <title>Rhodobacteraceae bacterium SM1902, a new member of the family Rhodobacteraceae isolated from Yantai.</title>
        <authorList>
            <person name="Sun Y."/>
        </authorList>
    </citation>
    <scope>NUCLEOTIDE SEQUENCE [LARGE SCALE GENOMIC DNA]</scope>
    <source>
        <strain evidence="9 10">SM1902</strain>
    </source>
</reference>
<keyword evidence="2" id="KW-0813">Transport</keyword>
<dbReference type="GO" id="GO:0005737">
    <property type="term" value="C:cytoplasm"/>
    <property type="evidence" value="ECO:0007669"/>
    <property type="project" value="UniProtKB-SubCell"/>
</dbReference>
<dbReference type="Pfam" id="PF18269">
    <property type="entry name" value="T3SS_ATPase_C"/>
    <property type="match status" value="1"/>
</dbReference>
<dbReference type="NCBIfam" id="TIGR01026">
    <property type="entry name" value="fliI_yscN"/>
    <property type="match status" value="1"/>
</dbReference>
<evidence type="ECO:0000256" key="1">
    <source>
        <dbReference type="ARBA" id="ARBA00004496"/>
    </source>
</evidence>
<dbReference type="InterPro" id="IPR000194">
    <property type="entry name" value="ATPase_F1/V1/A1_a/bsu_nucl-bd"/>
</dbReference>
<evidence type="ECO:0000256" key="4">
    <source>
        <dbReference type="ARBA" id="ARBA00022741"/>
    </source>
</evidence>
<dbReference type="Pfam" id="PF00006">
    <property type="entry name" value="ATP-synt_ab"/>
    <property type="match status" value="1"/>
</dbReference>
<protein>
    <submittedName>
        <fullName evidence="9">FliI/YscN family ATPase</fullName>
    </submittedName>
</protein>
<dbReference type="PANTHER" id="PTHR15184:SF9">
    <property type="entry name" value="SPI-1 TYPE 3 SECRETION SYSTEM ATPASE"/>
    <property type="match status" value="1"/>
</dbReference>
<proteinExistence type="predicted"/>
<evidence type="ECO:0000313" key="10">
    <source>
        <dbReference type="Proteomes" id="UP000294562"/>
    </source>
</evidence>
<evidence type="ECO:0000256" key="6">
    <source>
        <dbReference type="ARBA" id="ARBA00022927"/>
    </source>
</evidence>
<evidence type="ECO:0000256" key="5">
    <source>
        <dbReference type="ARBA" id="ARBA00022840"/>
    </source>
</evidence>
<dbReference type="GO" id="GO:0005524">
    <property type="term" value="F:ATP binding"/>
    <property type="evidence" value="ECO:0007669"/>
    <property type="project" value="UniProtKB-KW"/>
</dbReference>
<comment type="subcellular location">
    <subcellularLocation>
        <location evidence="1">Cytoplasm</location>
    </subcellularLocation>
</comment>
<keyword evidence="4" id="KW-0547">Nucleotide-binding</keyword>
<dbReference type="PANTHER" id="PTHR15184">
    <property type="entry name" value="ATP SYNTHASE"/>
    <property type="match status" value="1"/>
</dbReference>
<name>A0A4R6B314_9RHOB</name>
<dbReference type="InterPro" id="IPR040627">
    <property type="entry name" value="T3SS_ATPase_C"/>
</dbReference>
<dbReference type="Proteomes" id="UP000294562">
    <property type="component" value="Unassembled WGS sequence"/>
</dbReference>
<dbReference type="SMART" id="SM00382">
    <property type="entry name" value="AAA"/>
    <property type="match status" value="1"/>
</dbReference>
<dbReference type="OrthoDB" id="9801639at2"/>
<dbReference type="AlphaFoldDB" id="A0A4R6B314"/>
<dbReference type="InterPro" id="IPR050053">
    <property type="entry name" value="ATPase_alpha/beta_chains"/>
</dbReference>
<keyword evidence="10" id="KW-1185">Reference proteome</keyword>
<organism evidence="9 10">
    <name type="scientific">Meridianimarinicoccus aquatilis</name>
    <dbReference type="NCBI Taxonomy" id="2552766"/>
    <lineage>
        <taxon>Bacteria</taxon>
        <taxon>Pseudomonadati</taxon>
        <taxon>Pseudomonadota</taxon>
        <taxon>Alphaproteobacteria</taxon>
        <taxon>Rhodobacterales</taxon>
        <taxon>Paracoccaceae</taxon>
        <taxon>Meridianimarinicoccus</taxon>
    </lineage>
</organism>
<dbReference type="GO" id="GO:0030254">
    <property type="term" value="P:protein secretion by the type III secretion system"/>
    <property type="evidence" value="ECO:0007669"/>
    <property type="project" value="InterPro"/>
</dbReference>
<dbReference type="InterPro" id="IPR027417">
    <property type="entry name" value="P-loop_NTPase"/>
</dbReference>
<dbReference type="InterPro" id="IPR005714">
    <property type="entry name" value="ATPase_T3SS_FliI/YscN"/>
</dbReference>
<feature type="domain" description="AAA+ ATPase" evidence="8">
    <location>
        <begin position="159"/>
        <end position="345"/>
    </location>
</feature>
<dbReference type="GO" id="GO:0030257">
    <property type="term" value="C:type III protein secretion system complex"/>
    <property type="evidence" value="ECO:0007669"/>
    <property type="project" value="InterPro"/>
</dbReference>
<dbReference type="EMBL" id="SMZO01000007">
    <property type="protein sequence ID" value="TDL90574.1"/>
    <property type="molecule type" value="Genomic_DNA"/>
</dbReference>
<gene>
    <name evidence="9" type="ORF">E2L05_04635</name>
</gene>
<dbReference type="InterPro" id="IPR003593">
    <property type="entry name" value="AAA+_ATPase"/>
</dbReference>
<comment type="caution">
    <text evidence="9">The sequence shown here is derived from an EMBL/GenBank/DDBJ whole genome shotgun (WGS) entry which is preliminary data.</text>
</comment>
<evidence type="ECO:0000313" key="9">
    <source>
        <dbReference type="EMBL" id="TDL90574.1"/>
    </source>
</evidence>
<evidence type="ECO:0000256" key="7">
    <source>
        <dbReference type="ARBA" id="ARBA00022967"/>
    </source>
</evidence>
<keyword evidence="5" id="KW-0067">ATP-binding</keyword>
<keyword evidence="6" id="KW-0653">Protein transport</keyword>
<sequence length="457" mass="48136">MTAPRLENLIARIAAYKSVFPVGRVVALNDQTISVSGLTDLVSLGDRVRIRSRSGADIDGDVLRIGAREVDVMPSEPPAGLSMGDRVIVLGPSRISPDVSWIGRIVDPDGMPLDGKPLFPGEQALPLSRKPPAAAYRRPLGPRIEAGIAAFNTVLPVVYGQRIGLFAGSGVGKSTLLGLLGRNLDADVVVIALVGERGRELGHFVTQVLGAEGMRKTVVVAATSDQSALQRRRCALSAMSVAEYFRDRGAHVLYIADSITRFAEAHRDIALAAGEVAGPGGFPASMPHQIMALAERAGPGPNVTGVGDITAVFSVLVAGSDMEGLVADTLRGVLDGHVVLDRKIAERGRYPAIDLLRSVSRSLPDAASEAENALISEARKLLGAYDKAELMIQSGLYVAGADSLTDRAVRCWAALDGFLGRSRPETVTDSFAALAAALEMPRAEATQTPEMTVSHDA</sequence>
<dbReference type="GO" id="GO:0046933">
    <property type="term" value="F:proton-transporting ATP synthase activity, rotational mechanism"/>
    <property type="evidence" value="ECO:0007669"/>
    <property type="project" value="TreeGrafter"/>
</dbReference>
<evidence type="ECO:0000256" key="3">
    <source>
        <dbReference type="ARBA" id="ARBA00022490"/>
    </source>
</evidence>
<keyword evidence="3" id="KW-0963">Cytoplasm</keyword>